<evidence type="ECO:0000256" key="1">
    <source>
        <dbReference type="SAM" id="MobiDB-lite"/>
    </source>
</evidence>
<dbReference type="Gramene" id="KGN44186">
    <property type="protein sequence ID" value="KGN44186"/>
    <property type="gene ID" value="Csa_7G219220"/>
</dbReference>
<keyword evidence="3" id="KW-1185">Reference proteome</keyword>
<dbReference type="EMBL" id="CM002928">
    <property type="protein sequence ID" value="KGN44186.1"/>
    <property type="molecule type" value="Genomic_DNA"/>
</dbReference>
<reference evidence="2 3" key="1">
    <citation type="journal article" date="2009" name="Nat. Genet.">
        <title>The genome of the cucumber, Cucumis sativus L.</title>
        <authorList>
            <person name="Huang S."/>
            <person name="Li R."/>
            <person name="Zhang Z."/>
            <person name="Li L."/>
            <person name="Gu X."/>
            <person name="Fan W."/>
            <person name="Lucas W.J."/>
            <person name="Wang X."/>
            <person name="Xie B."/>
            <person name="Ni P."/>
            <person name="Ren Y."/>
            <person name="Zhu H."/>
            <person name="Li J."/>
            <person name="Lin K."/>
            <person name="Jin W."/>
            <person name="Fei Z."/>
            <person name="Li G."/>
            <person name="Staub J."/>
            <person name="Kilian A."/>
            <person name="van der Vossen E.A."/>
            <person name="Wu Y."/>
            <person name="Guo J."/>
            <person name="He J."/>
            <person name="Jia Z."/>
            <person name="Ren Y."/>
            <person name="Tian G."/>
            <person name="Lu Y."/>
            <person name="Ruan J."/>
            <person name="Qian W."/>
            <person name="Wang M."/>
            <person name="Huang Q."/>
            <person name="Li B."/>
            <person name="Xuan Z."/>
            <person name="Cao J."/>
            <person name="Asan"/>
            <person name="Wu Z."/>
            <person name="Zhang J."/>
            <person name="Cai Q."/>
            <person name="Bai Y."/>
            <person name="Zhao B."/>
            <person name="Han Y."/>
            <person name="Li Y."/>
            <person name="Li X."/>
            <person name="Wang S."/>
            <person name="Shi Q."/>
            <person name="Liu S."/>
            <person name="Cho W.K."/>
            <person name="Kim J.Y."/>
            <person name="Xu Y."/>
            <person name="Heller-Uszynska K."/>
            <person name="Miao H."/>
            <person name="Cheng Z."/>
            <person name="Zhang S."/>
            <person name="Wu J."/>
            <person name="Yang Y."/>
            <person name="Kang H."/>
            <person name="Li M."/>
            <person name="Liang H."/>
            <person name="Ren X."/>
            <person name="Shi Z."/>
            <person name="Wen M."/>
            <person name="Jian M."/>
            <person name="Yang H."/>
            <person name="Zhang G."/>
            <person name="Yang Z."/>
            <person name="Chen R."/>
            <person name="Liu S."/>
            <person name="Li J."/>
            <person name="Ma L."/>
            <person name="Liu H."/>
            <person name="Zhou Y."/>
            <person name="Zhao J."/>
            <person name="Fang X."/>
            <person name="Li G."/>
            <person name="Fang L."/>
            <person name="Li Y."/>
            <person name="Liu D."/>
            <person name="Zheng H."/>
            <person name="Zhang Y."/>
            <person name="Qin N."/>
            <person name="Li Z."/>
            <person name="Yang G."/>
            <person name="Yang S."/>
            <person name="Bolund L."/>
            <person name="Kristiansen K."/>
            <person name="Zheng H."/>
            <person name="Li S."/>
            <person name="Zhang X."/>
            <person name="Yang H."/>
            <person name="Wang J."/>
            <person name="Sun R."/>
            <person name="Zhang B."/>
            <person name="Jiang S."/>
            <person name="Wang J."/>
            <person name="Du Y."/>
            <person name="Li S."/>
        </authorList>
    </citation>
    <scope>NUCLEOTIDE SEQUENCE [LARGE SCALE GENOMIC DNA]</scope>
    <source>
        <strain evidence="3">cv. 9930</strain>
    </source>
</reference>
<accession>A0A0A0K8R9</accession>
<reference evidence="2 3" key="4">
    <citation type="journal article" date="2011" name="BMC Genomics">
        <title>RNA-Seq improves annotation of protein-coding genes in the cucumber genome.</title>
        <authorList>
            <person name="Li Z."/>
            <person name="Zhang Z."/>
            <person name="Yan P."/>
            <person name="Huang S."/>
            <person name="Fei Z."/>
            <person name="Lin K."/>
        </authorList>
    </citation>
    <scope>NUCLEOTIDE SEQUENCE [LARGE SCALE GENOMIC DNA]</scope>
    <source>
        <strain evidence="3">cv. 9930</strain>
    </source>
</reference>
<gene>
    <name evidence="2" type="ORF">Csa_7G219220</name>
</gene>
<dbReference type="AlphaFoldDB" id="A0A0A0K8R9"/>
<dbReference type="Proteomes" id="UP000029981">
    <property type="component" value="Chromosome 7"/>
</dbReference>
<name>A0A0A0K8R9_CUCSA</name>
<sequence length="151" mass="18036">MSLITSQIHWIWHNLNFGVYQLADWTFTNHSCRLVVSSHCLFIPWSFDHKQPAYPNRLKRSDPKNKPRRRHKRAEKTQIFFGKNGTNLDRWCRKKKKRKEKEKEKKPSSTALPPLGFWSFHSSCIFSTPHFLSLLKYFQTPVVEERILLPV</sequence>
<feature type="region of interest" description="Disordered" evidence="1">
    <location>
        <begin position="52"/>
        <end position="110"/>
    </location>
</feature>
<reference evidence="2 3" key="3">
    <citation type="journal article" date="2010" name="BMC Genomics">
        <title>Transcriptome sequencing and comparative analysis of cucumber flowers with different sex types.</title>
        <authorList>
            <person name="Guo S."/>
            <person name="Zheng Y."/>
            <person name="Joung J.G."/>
            <person name="Liu S."/>
            <person name="Zhang Z."/>
            <person name="Crasta O.R."/>
            <person name="Sobral B.W."/>
            <person name="Xu Y."/>
            <person name="Huang S."/>
            <person name="Fei Z."/>
        </authorList>
    </citation>
    <scope>NUCLEOTIDE SEQUENCE [LARGE SCALE GENOMIC DNA]</scope>
    <source>
        <strain evidence="3">cv. 9930</strain>
    </source>
</reference>
<reference evidence="2 3" key="2">
    <citation type="journal article" date="2009" name="PLoS ONE">
        <title>An integrated genetic and cytogenetic map of the cucumber genome.</title>
        <authorList>
            <person name="Ren Y."/>
            <person name="Zhang Z."/>
            <person name="Liu J."/>
            <person name="Staub J.E."/>
            <person name="Han Y."/>
            <person name="Cheng Z."/>
            <person name="Li X."/>
            <person name="Lu J."/>
            <person name="Miao H."/>
            <person name="Kang H."/>
            <person name="Xie B."/>
            <person name="Gu X."/>
            <person name="Wang X."/>
            <person name="Du Y."/>
            <person name="Jin W."/>
            <person name="Huang S."/>
        </authorList>
    </citation>
    <scope>NUCLEOTIDE SEQUENCE [LARGE SCALE GENOMIC DNA]</scope>
    <source>
        <strain evidence="3">cv. 9930</strain>
    </source>
</reference>
<evidence type="ECO:0000313" key="3">
    <source>
        <dbReference type="Proteomes" id="UP000029981"/>
    </source>
</evidence>
<protein>
    <submittedName>
        <fullName evidence="2">Uncharacterized protein</fullName>
    </submittedName>
</protein>
<evidence type="ECO:0000313" key="2">
    <source>
        <dbReference type="EMBL" id="KGN44186.1"/>
    </source>
</evidence>
<organism evidence="2 3">
    <name type="scientific">Cucumis sativus</name>
    <name type="common">Cucumber</name>
    <dbReference type="NCBI Taxonomy" id="3659"/>
    <lineage>
        <taxon>Eukaryota</taxon>
        <taxon>Viridiplantae</taxon>
        <taxon>Streptophyta</taxon>
        <taxon>Embryophyta</taxon>
        <taxon>Tracheophyta</taxon>
        <taxon>Spermatophyta</taxon>
        <taxon>Magnoliopsida</taxon>
        <taxon>eudicotyledons</taxon>
        <taxon>Gunneridae</taxon>
        <taxon>Pentapetalae</taxon>
        <taxon>rosids</taxon>
        <taxon>fabids</taxon>
        <taxon>Cucurbitales</taxon>
        <taxon>Cucurbitaceae</taxon>
        <taxon>Benincaseae</taxon>
        <taxon>Cucumis</taxon>
    </lineage>
</organism>
<proteinExistence type="predicted"/>